<organism evidence="2 3">
    <name type="scientific">Aeropyrum pernix</name>
    <dbReference type="NCBI Taxonomy" id="56636"/>
    <lineage>
        <taxon>Archaea</taxon>
        <taxon>Thermoproteota</taxon>
        <taxon>Thermoprotei</taxon>
        <taxon>Desulfurococcales</taxon>
        <taxon>Desulfurococcaceae</taxon>
        <taxon>Aeropyrum</taxon>
    </lineage>
</organism>
<dbReference type="EMBL" id="BDMD01000043">
    <property type="protein sequence ID" value="GBF09143.1"/>
    <property type="molecule type" value="Genomic_DNA"/>
</dbReference>
<dbReference type="PIRSF" id="PIRSF004681">
    <property type="entry name" value="UCP004681"/>
    <property type="match status" value="1"/>
</dbReference>
<dbReference type="Proteomes" id="UP000291213">
    <property type="component" value="Unassembled WGS sequence"/>
</dbReference>
<dbReference type="Gene3D" id="2.60.120.460">
    <property type="entry name" value="YjbQ-like"/>
    <property type="match status" value="1"/>
</dbReference>
<sequence length="136" mass="15054">MKVETGSFTVKTERRLQVLDVTGRVEEWLSTVGGVNGLLVVYVPHTTAAVAVNEAEPRLMEDIVEFIRELTKPGGPWKHNLVDVNAHAHLGNTIIGDSRVIPVVGGRLSLGTWQRILFVEMDGPRERTVNLLYIGE</sequence>
<protein>
    <recommendedName>
        <fullName evidence="4">YjbQ family protein</fullName>
    </recommendedName>
</protein>
<evidence type="ECO:0008006" key="4">
    <source>
        <dbReference type="Google" id="ProtNLM"/>
    </source>
</evidence>
<dbReference type="AlphaFoldDB" id="A0A401H9S5"/>
<evidence type="ECO:0000313" key="2">
    <source>
        <dbReference type="EMBL" id="GBF09143.1"/>
    </source>
</evidence>
<accession>A0A401H9S5</accession>
<reference evidence="2 3" key="1">
    <citation type="submission" date="2017-02" db="EMBL/GenBank/DDBJ databases">
        <title>isolation and characterization of a novel temperate virus Aeropyrum globular virus 1 infecting hyperthermophilic archaeon Aeropyrum.</title>
        <authorList>
            <person name="Yumiya M."/>
            <person name="Yoshida T."/>
            <person name="Sako Y."/>
        </authorList>
    </citation>
    <scope>NUCLEOTIDE SEQUENCE [LARGE SCALE GENOMIC DNA]</scope>
    <source>
        <strain evidence="2 3">YK1-12-2013</strain>
    </source>
</reference>
<proteinExistence type="inferred from homology"/>
<name>A0A401H9S5_AERPX</name>
<evidence type="ECO:0000256" key="1">
    <source>
        <dbReference type="ARBA" id="ARBA00005534"/>
    </source>
</evidence>
<dbReference type="InterPro" id="IPR001602">
    <property type="entry name" value="UPF0047_YjbQ-like"/>
</dbReference>
<dbReference type="InterPro" id="IPR035917">
    <property type="entry name" value="YjbQ-like_sf"/>
</dbReference>
<dbReference type="SUPFAM" id="SSF111038">
    <property type="entry name" value="YjbQ-like"/>
    <property type="match status" value="1"/>
</dbReference>
<dbReference type="Pfam" id="PF01894">
    <property type="entry name" value="YjbQ"/>
    <property type="match status" value="1"/>
</dbReference>
<comment type="similarity">
    <text evidence="1">Belongs to the UPF0047 family.</text>
</comment>
<dbReference type="PANTHER" id="PTHR30615:SF8">
    <property type="entry name" value="UPF0047 PROTEIN C4A8.02C"/>
    <property type="match status" value="1"/>
</dbReference>
<dbReference type="PROSITE" id="PS01314">
    <property type="entry name" value="UPF0047"/>
    <property type="match status" value="1"/>
</dbReference>
<dbReference type="PANTHER" id="PTHR30615">
    <property type="entry name" value="UNCHARACTERIZED PROTEIN YJBQ-RELATED"/>
    <property type="match status" value="1"/>
</dbReference>
<gene>
    <name evidence="2" type="ORF">apy_08680</name>
</gene>
<dbReference type="OrthoDB" id="6663at2157"/>
<evidence type="ECO:0000313" key="3">
    <source>
        <dbReference type="Proteomes" id="UP000291213"/>
    </source>
</evidence>
<comment type="caution">
    <text evidence="2">The sequence shown here is derived from an EMBL/GenBank/DDBJ whole genome shotgun (WGS) entry which is preliminary data.</text>
</comment>
<dbReference type="NCBIfam" id="TIGR00149">
    <property type="entry name" value="TIGR00149_YjbQ"/>
    <property type="match status" value="1"/>
</dbReference>